<sequence>MKRWLSTIDTTILSMAGLRFVSATIELTAAIAMLMLNDVKKAVALNAMLALVGPFIFIATMTIGLLSMTDDLSFSKLLFIGLGVGFILIGIYK</sequence>
<comment type="caution">
    <text evidence="2">The sequence shown here is derived from an EMBL/GenBank/DDBJ whole genome shotgun (WGS) entry which is preliminary data.</text>
</comment>
<feature type="transmembrane region" description="Helical" evidence="1">
    <location>
        <begin position="72"/>
        <end position="92"/>
    </location>
</feature>
<dbReference type="AlphaFoldDB" id="A0A6M0Q744"/>
<dbReference type="Pfam" id="PF10942">
    <property type="entry name" value="DUF2619"/>
    <property type="match status" value="1"/>
</dbReference>
<feature type="transmembrane region" description="Helical" evidence="1">
    <location>
        <begin position="43"/>
        <end position="66"/>
    </location>
</feature>
<keyword evidence="1" id="KW-1133">Transmembrane helix</keyword>
<feature type="transmembrane region" description="Helical" evidence="1">
    <location>
        <begin position="12"/>
        <end position="36"/>
    </location>
</feature>
<proteinExistence type="predicted"/>
<evidence type="ECO:0000313" key="3">
    <source>
        <dbReference type="Proteomes" id="UP000481043"/>
    </source>
</evidence>
<protein>
    <submittedName>
        <fullName evidence="2">YqhV family protein</fullName>
    </submittedName>
</protein>
<organism evidence="2 3">
    <name type="scientific">Bacillus mesophilus</name>
    <dbReference type="NCBI Taxonomy" id="1808955"/>
    <lineage>
        <taxon>Bacteria</taxon>
        <taxon>Bacillati</taxon>
        <taxon>Bacillota</taxon>
        <taxon>Bacilli</taxon>
        <taxon>Bacillales</taxon>
        <taxon>Bacillaceae</taxon>
        <taxon>Bacillus</taxon>
    </lineage>
</organism>
<dbReference type="Proteomes" id="UP000481043">
    <property type="component" value="Unassembled WGS sequence"/>
</dbReference>
<keyword evidence="3" id="KW-1185">Reference proteome</keyword>
<accession>A0A6M0Q744</accession>
<evidence type="ECO:0000256" key="1">
    <source>
        <dbReference type="SAM" id="Phobius"/>
    </source>
</evidence>
<keyword evidence="1" id="KW-0812">Transmembrane</keyword>
<name>A0A6M0Q744_9BACI</name>
<dbReference type="RefSeq" id="WP_163179010.1">
    <property type="nucleotide sequence ID" value="NZ_JAAIWM010000002.1"/>
</dbReference>
<reference evidence="2 3" key="1">
    <citation type="submission" date="2020-02" db="EMBL/GenBank/DDBJ databases">
        <title>Bacillus aquiflavi sp. nov., isolated from yellow water of strong flavor Chinese baijiu in Yibin region of China.</title>
        <authorList>
            <person name="Xie J."/>
        </authorList>
    </citation>
    <scope>NUCLEOTIDE SEQUENCE [LARGE SCALE GENOMIC DNA]</scope>
    <source>
        <strain evidence="2 3">SA4</strain>
    </source>
</reference>
<gene>
    <name evidence="2" type="ORF">G4D63_07400</name>
</gene>
<evidence type="ECO:0000313" key="2">
    <source>
        <dbReference type="EMBL" id="NEY71569.1"/>
    </source>
</evidence>
<keyword evidence="1" id="KW-0472">Membrane</keyword>
<dbReference type="InterPro" id="IPR020390">
    <property type="entry name" value="Uncharacterised_YqhV"/>
</dbReference>
<dbReference type="EMBL" id="JAAIWM010000002">
    <property type="protein sequence ID" value="NEY71569.1"/>
    <property type="molecule type" value="Genomic_DNA"/>
</dbReference>